<sequence>MELNLHNMSVSVSDGGSEISIPRGLCFNAKESSFKGQRRGVVSLILYGHDGSLDSDCNVEECAPDKEVSQSLGDAFLRDACCTSFNILVISRVGDLVGIKYFPAEPNKQQADEDVNKLNSQALEVTG</sequence>
<evidence type="ECO:0000313" key="2">
    <source>
        <dbReference type="Proteomes" id="UP000237000"/>
    </source>
</evidence>
<dbReference type="EMBL" id="JXTC01000333">
    <property type="protein sequence ID" value="PON63809.1"/>
    <property type="molecule type" value="Genomic_DNA"/>
</dbReference>
<evidence type="ECO:0000313" key="1">
    <source>
        <dbReference type="EMBL" id="PON63809.1"/>
    </source>
</evidence>
<name>A0A2P5CRX4_TREOI</name>
<comment type="caution">
    <text evidence="1">The sequence shown here is derived from an EMBL/GenBank/DDBJ whole genome shotgun (WGS) entry which is preliminary data.</text>
</comment>
<dbReference type="InParanoid" id="A0A2P5CRX4"/>
<dbReference type="Proteomes" id="UP000237000">
    <property type="component" value="Unassembled WGS sequence"/>
</dbReference>
<protein>
    <submittedName>
        <fullName evidence="1">Uncharacterized protein</fullName>
    </submittedName>
</protein>
<accession>A0A2P5CRX4</accession>
<proteinExistence type="predicted"/>
<organism evidence="1 2">
    <name type="scientific">Trema orientale</name>
    <name type="common">Charcoal tree</name>
    <name type="synonym">Celtis orientalis</name>
    <dbReference type="NCBI Taxonomy" id="63057"/>
    <lineage>
        <taxon>Eukaryota</taxon>
        <taxon>Viridiplantae</taxon>
        <taxon>Streptophyta</taxon>
        <taxon>Embryophyta</taxon>
        <taxon>Tracheophyta</taxon>
        <taxon>Spermatophyta</taxon>
        <taxon>Magnoliopsida</taxon>
        <taxon>eudicotyledons</taxon>
        <taxon>Gunneridae</taxon>
        <taxon>Pentapetalae</taxon>
        <taxon>rosids</taxon>
        <taxon>fabids</taxon>
        <taxon>Rosales</taxon>
        <taxon>Cannabaceae</taxon>
        <taxon>Trema</taxon>
    </lineage>
</organism>
<keyword evidence="2" id="KW-1185">Reference proteome</keyword>
<reference evidence="2" key="1">
    <citation type="submission" date="2016-06" db="EMBL/GenBank/DDBJ databases">
        <title>Parallel loss of symbiosis genes in relatives of nitrogen-fixing non-legume Parasponia.</title>
        <authorList>
            <person name="Van Velzen R."/>
            <person name="Holmer R."/>
            <person name="Bu F."/>
            <person name="Rutten L."/>
            <person name="Van Zeijl A."/>
            <person name="Liu W."/>
            <person name="Santuari L."/>
            <person name="Cao Q."/>
            <person name="Sharma T."/>
            <person name="Shen D."/>
            <person name="Roswanjaya Y."/>
            <person name="Wardhani T."/>
            <person name="Kalhor M.S."/>
            <person name="Jansen J."/>
            <person name="Van den Hoogen J."/>
            <person name="Gungor B."/>
            <person name="Hartog M."/>
            <person name="Hontelez J."/>
            <person name="Verver J."/>
            <person name="Yang W.-C."/>
            <person name="Schijlen E."/>
            <person name="Repin R."/>
            <person name="Schilthuizen M."/>
            <person name="Schranz E."/>
            <person name="Heidstra R."/>
            <person name="Miyata K."/>
            <person name="Fedorova E."/>
            <person name="Kohlen W."/>
            <person name="Bisseling T."/>
            <person name="Smit S."/>
            <person name="Geurts R."/>
        </authorList>
    </citation>
    <scope>NUCLEOTIDE SEQUENCE [LARGE SCALE GENOMIC DNA]</scope>
    <source>
        <strain evidence="2">cv. RG33-2</strain>
    </source>
</reference>
<dbReference type="AlphaFoldDB" id="A0A2P5CRX4"/>
<gene>
    <name evidence="1" type="ORF">TorRG33x02_275190</name>
</gene>